<dbReference type="EMBL" id="CM037159">
    <property type="protein sequence ID" value="KAH7866142.1"/>
    <property type="molecule type" value="Genomic_DNA"/>
</dbReference>
<name>A0ACB7ZJV3_9ERIC</name>
<proteinExistence type="predicted"/>
<keyword evidence="2" id="KW-1185">Reference proteome</keyword>
<organism evidence="1 2">
    <name type="scientific">Vaccinium darrowii</name>
    <dbReference type="NCBI Taxonomy" id="229202"/>
    <lineage>
        <taxon>Eukaryota</taxon>
        <taxon>Viridiplantae</taxon>
        <taxon>Streptophyta</taxon>
        <taxon>Embryophyta</taxon>
        <taxon>Tracheophyta</taxon>
        <taxon>Spermatophyta</taxon>
        <taxon>Magnoliopsida</taxon>
        <taxon>eudicotyledons</taxon>
        <taxon>Gunneridae</taxon>
        <taxon>Pentapetalae</taxon>
        <taxon>asterids</taxon>
        <taxon>Ericales</taxon>
        <taxon>Ericaceae</taxon>
        <taxon>Vaccinioideae</taxon>
        <taxon>Vaccinieae</taxon>
        <taxon>Vaccinium</taxon>
    </lineage>
</organism>
<evidence type="ECO:0000313" key="1">
    <source>
        <dbReference type="EMBL" id="KAH7866142.1"/>
    </source>
</evidence>
<gene>
    <name evidence="1" type="ORF">Vadar_016152</name>
</gene>
<reference evidence="1 2" key="1">
    <citation type="journal article" date="2021" name="Hortic Res">
        <title>High-quality reference genome and annotation aids understanding of berry development for evergreen blueberry (Vaccinium darrowii).</title>
        <authorList>
            <person name="Yu J."/>
            <person name="Hulse-Kemp A.M."/>
            <person name="Babiker E."/>
            <person name="Staton M."/>
        </authorList>
    </citation>
    <scope>NUCLEOTIDE SEQUENCE [LARGE SCALE GENOMIC DNA]</scope>
    <source>
        <strain evidence="2">cv. NJ 8807/NJ 8810</strain>
        <tissue evidence="1">Young leaf</tissue>
    </source>
</reference>
<accession>A0ACB7ZJV3</accession>
<sequence length="399" mass="44010">MKKKGSPPIGWSLAGPTSGRVLPTSGHAPHVSSSNNIRQYCRFTSPLSLGFAPQVGISGLGLYSSGKLHSFIGSGYQSSNLAKGGFYPKGNFSSFINQNKNGSNTKNPSEEEHLVPTIRRDLYNLEDFQTQYENAKFFVIKSYSEDAIHKCIKSDFWSSTPNGNTKLDAAFHDAEAKTIETGTKCPIFLFFSVNGSGQFVGVSEMLGSVDFNKDMDLGQLDKRNGFFPVKWHVIKDVPNPQLRHITLENNDNRPVTFTRDTQEVGLKQGIEMLNIFKSYTAKTSILDDFNFYENREKLLKTKWSGEQASSPTEIYSNHDFAKNLKTGEMTAEAGARPNGASDPTSSLVNLTKNLSLSSHPASSSKKRNSHPPKNGERTMQLMNGNMQLTPGSQQETGIL</sequence>
<dbReference type="Proteomes" id="UP000828048">
    <property type="component" value="Chromosome 9"/>
</dbReference>
<evidence type="ECO:0000313" key="2">
    <source>
        <dbReference type="Proteomes" id="UP000828048"/>
    </source>
</evidence>
<comment type="caution">
    <text evidence="1">The sequence shown here is derived from an EMBL/GenBank/DDBJ whole genome shotgun (WGS) entry which is preliminary data.</text>
</comment>
<protein>
    <submittedName>
        <fullName evidence="1">Uncharacterized protein</fullName>
    </submittedName>
</protein>